<dbReference type="Proteomes" id="UP000075243">
    <property type="component" value="Chromosome 2"/>
</dbReference>
<gene>
    <name evidence="2" type="ORF">KK1_005907</name>
</gene>
<dbReference type="EMBL" id="CM003604">
    <property type="protein sequence ID" value="KYP73289.1"/>
    <property type="molecule type" value="Genomic_DNA"/>
</dbReference>
<evidence type="ECO:0008006" key="4">
    <source>
        <dbReference type="Google" id="ProtNLM"/>
    </source>
</evidence>
<dbReference type="AlphaFoldDB" id="A0A151U1U5"/>
<keyword evidence="3" id="KW-1185">Reference proteome</keyword>
<evidence type="ECO:0000313" key="2">
    <source>
        <dbReference type="EMBL" id="KYP73289.1"/>
    </source>
</evidence>
<feature type="region of interest" description="Disordered" evidence="1">
    <location>
        <begin position="1"/>
        <end position="20"/>
    </location>
</feature>
<accession>A0A151U1U5</accession>
<dbReference type="OMA" id="RKMATHI"/>
<evidence type="ECO:0000313" key="3">
    <source>
        <dbReference type="Proteomes" id="UP000075243"/>
    </source>
</evidence>
<dbReference type="PANTHER" id="PTHR33223">
    <property type="entry name" value="CCHC-TYPE DOMAIN-CONTAINING PROTEIN"/>
    <property type="match status" value="1"/>
</dbReference>
<proteinExistence type="predicted"/>
<evidence type="ECO:0000256" key="1">
    <source>
        <dbReference type="SAM" id="MobiDB-lite"/>
    </source>
</evidence>
<sequence>MNKLQHDDHSDRNAGDASKDHLNALEERLRAVEGHNFDIQEATKMCLVQDIEFPAKFKVADFQKYTGTSYPKGHLMMYYRKMATHIGSENLLIHYFSESLFDAALNWYIQLDKGKV</sequence>
<dbReference type="Gramene" id="C.cajan_05764.t">
    <property type="protein sequence ID" value="C.cajan_05764.t.cds1"/>
    <property type="gene ID" value="C.cajan_05764"/>
</dbReference>
<organism evidence="2 3">
    <name type="scientific">Cajanus cajan</name>
    <name type="common">Pigeon pea</name>
    <name type="synonym">Cajanus indicus</name>
    <dbReference type="NCBI Taxonomy" id="3821"/>
    <lineage>
        <taxon>Eukaryota</taxon>
        <taxon>Viridiplantae</taxon>
        <taxon>Streptophyta</taxon>
        <taxon>Embryophyta</taxon>
        <taxon>Tracheophyta</taxon>
        <taxon>Spermatophyta</taxon>
        <taxon>Magnoliopsida</taxon>
        <taxon>eudicotyledons</taxon>
        <taxon>Gunneridae</taxon>
        <taxon>Pentapetalae</taxon>
        <taxon>rosids</taxon>
        <taxon>fabids</taxon>
        <taxon>Fabales</taxon>
        <taxon>Fabaceae</taxon>
        <taxon>Papilionoideae</taxon>
        <taxon>50 kb inversion clade</taxon>
        <taxon>NPAAA clade</taxon>
        <taxon>indigoferoid/millettioid clade</taxon>
        <taxon>Phaseoleae</taxon>
        <taxon>Cajanus</taxon>
    </lineage>
</organism>
<protein>
    <recommendedName>
        <fullName evidence="4">Retrotransposon gag domain-containing protein</fullName>
    </recommendedName>
</protein>
<name>A0A151U1U5_CAJCA</name>
<reference evidence="2 3" key="1">
    <citation type="journal article" date="2012" name="Nat. Biotechnol.">
        <title>Draft genome sequence of pigeonpea (Cajanus cajan), an orphan legume crop of resource-poor farmers.</title>
        <authorList>
            <person name="Varshney R.K."/>
            <person name="Chen W."/>
            <person name="Li Y."/>
            <person name="Bharti A.K."/>
            <person name="Saxena R.K."/>
            <person name="Schlueter J.A."/>
            <person name="Donoghue M.T."/>
            <person name="Azam S."/>
            <person name="Fan G."/>
            <person name="Whaley A.M."/>
            <person name="Farmer A.D."/>
            <person name="Sheridan J."/>
            <person name="Iwata A."/>
            <person name="Tuteja R."/>
            <person name="Penmetsa R.V."/>
            <person name="Wu W."/>
            <person name="Upadhyaya H.D."/>
            <person name="Yang S.P."/>
            <person name="Shah T."/>
            <person name="Saxena K.B."/>
            <person name="Michael T."/>
            <person name="McCombie W.R."/>
            <person name="Yang B."/>
            <person name="Zhang G."/>
            <person name="Yang H."/>
            <person name="Wang J."/>
            <person name="Spillane C."/>
            <person name="Cook D.R."/>
            <person name="May G.D."/>
            <person name="Xu X."/>
            <person name="Jackson S.A."/>
        </authorList>
    </citation>
    <scope>NUCLEOTIDE SEQUENCE [LARGE SCALE GENOMIC DNA]</scope>
    <source>
        <strain evidence="3">cv. Asha</strain>
    </source>
</reference>
<dbReference type="PANTHER" id="PTHR33223:SF8">
    <property type="entry name" value="OS04G0172440 PROTEIN"/>
    <property type="match status" value="1"/>
</dbReference>